<protein>
    <submittedName>
        <fullName evidence="3">VanZ family protein</fullName>
    </submittedName>
</protein>
<dbReference type="InterPro" id="IPR006976">
    <property type="entry name" value="VanZ-like"/>
</dbReference>
<dbReference type="KEGG" id="cfi:Celf_0717"/>
<accession>F4GZD6</accession>
<dbReference type="EMBL" id="CP002666">
    <property type="protein sequence ID" value="AEE44857.1"/>
    <property type="molecule type" value="Genomic_DNA"/>
</dbReference>
<keyword evidence="1" id="KW-1133">Transmembrane helix</keyword>
<name>F4GZD6_CELFA</name>
<feature type="transmembrane region" description="Helical" evidence="1">
    <location>
        <begin position="97"/>
        <end position="119"/>
    </location>
</feature>
<keyword evidence="4" id="KW-1185">Reference proteome</keyword>
<dbReference type="Proteomes" id="UP000008460">
    <property type="component" value="Chromosome"/>
</dbReference>
<evidence type="ECO:0000313" key="3">
    <source>
        <dbReference type="EMBL" id="AEE44857.1"/>
    </source>
</evidence>
<evidence type="ECO:0000259" key="2">
    <source>
        <dbReference type="Pfam" id="PF04892"/>
    </source>
</evidence>
<dbReference type="HOGENOM" id="CLU_119488_1_0_11"/>
<keyword evidence="1" id="KW-0812">Transmembrane</keyword>
<evidence type="ECO:0000313" key="4">
    <source>
        <dbReference type="Proteomes" id="UP000008460"/>
    </source>
</evidence>
<gene>
    <name evidence="3" type="ordered locus">Celf_0717</name>
</gene>
<dbReference type="Pfam" id="PF04892">
    <property type="entry name" value="VanZ"/>
    <property type="match status" value="1"/>
</dbReference>
<dbReference type="AlphaFoldDB" id="F4GZD6"/>
<evidence type="ECO:0000256" key="1">
    <source>
        <dbReference type="SAM" id="Phobius"/>
    </source>
</evidence>
<dbReference type="PANTHER" id="PTHR36834">
    <property type="entry name" value="MEMBRANE PROTEIN-RELATED"/>
    <property type="match status" value="1"/>
</dbReference>
<keyword evidence="1" id="KW-0472">Membrane</keyword>
<dbReference type="eggNOG" id="COG4767">
    <property type="taxonomic scope" value="Bacteria"/>
</dbReference>
<feature type="transmembrane region" description="Helical" evidence="1">
    <location>
        <begin position="21"/>
        <end position="39"/>
    </location>
</feature>
<proteinExistence type="predicted"/>
<organism evidence="3 4">
    <name type="scientific">Cellulomonas fimi (strain ATCC 484 / DSM 20113 / JCM 1341 / CCUG 24087 / LMG 16345 / NBRC 15513 / NCIMB 8980 / NCTC 7547 / NRS-133)</name>
    <dbReference type="NCBI Taxonomy" id="590998"/>
    <lineage>
        <taxon>Bacteria</taxon>
        <taxon>Bacillati</taxon>
        <taxon>Actinomycetota</taxon>
        <taxon>Actinomycetes</taxon>
        <taxon>Micrococcales</taxon>
        <taxon>Cellulomonadaceae</taxon>
        <taxon>Cellulomonas</taxon>
    </lineage>
</organism>
<sequence length="160" mass="17028">MTLRDGYGDRVHRLLHAPRRALLVALAVYLACVVRVTLWPEPAPDEAFGVVRTVLAWLQGRGVAVTYAGVEAVANVVMFVPFGLLVALLLRRPWLTVALGALTSTAIEVAQLAFLPTRVPTVQDVAMNTVGTALGVGALALARRRAGRDLPTETPARVGA</sequence>
<dbReference type="InterPro" id="IPR053150">
    <property type="entry name" value="Teicoplanin_resist-assoc"/>
</dbReference>
<dbReference type="PANTHER" id="PTHR36834:SF1">
    <property type="entry name" value="INTEGRAL MEMBRANE PROTEIN"/>
    <property type="match status" value="1"/>
</dbReference>
<reference evidence="3 4" key="1">
    <citation type="submission" date="2011-04" db="EMBL/GenBank/DDBJ databases">
        <title>Complete sequence of Cellulomonas fimi ATCC 484.</title>
        <authorList>
            <consortium name="US DOE Joint Genome Institute"/>
            <person name="Lucas S."/>
            <person name="Han J."/>
            <person name="Lapidus A."/>
            <person name="Cheng J.-F."/>
            <person name="Goodwin L."/>
            <person name="Pitluck S."/>
            <person name="Peters L."/>
            <person name="Chertkov O."/>
            <person name="Detter J.C."/>
            <person name="Han C."/>
            <person name="Tapia R."/>
            <person name="Land M."/>
            <person name="Hauser L."/>
            <person name="Kyrpides N."/>
            <person name="Ivanova N."/>
            <person name="Ovchinnikova G."/>
            <person name="Pagani I."/>
            <person name="Mead D."/>
            <person name="Brumm P."/>
            <person name="Woyke T."/>
        </authorList>
    </citation>
    <scope>NUCLEOTIDE SEQUENCE [LARGE SCALE GENOMIC DNA]</scope>
    <source>
        <strain evidence="4">ATCC 484 / DSM 20113 / JCM 1341 / NBRC 15513 / NCIMB 8980 / NCTC 7547</strain>
    </source>
</reference>
<feature type="transmembrane region" description="Helical" evidence="1">
    <location>
        <begin position="72"/>
        <end position="90"/>
    </location>
</feature>
<feature type="transmembrane region" description="Helical" evidence="1">
    <location>
        <begin position="125"/>
        <end position="142"/>
    </location>
</feature>
<dbReference type="STRING" id="590998.Celf_0717"/>
<feature type="domain" description="VanZ-like" evidence="2">
    <location>
        <begin position="27"/>
        <end position="141"/>
    </location>
</feature>